<dbReference type="Proteomes" id="UP000053512">
    <property type="component" value="Unassembled WGS sequence"/>
</dbReference>
<comment type="caution">
    <text evidence="2">The sequence shown here is derived from an EMBL/GenBank/DDBJ whole genome shotgun (WGS) entry which is preliminary data.</text>
</comment>
<proteinExistence type="predicted"/>
<dbReference type="AlphaFoldDB" id="A0A0W8I939"/>
<feature type="domain" description="ScoMcrA-like SRA" evidence="1">
    <location>
        <begin position="2"/>
        <end position="115"/>
    </location>
</feature>
<evidence type="ECO:0000259" key="1">
    <source>
        <dbReference type="Pfam" id="PF26348"/>
    </source>
</evidence>
<name>A0A0W8I939_KOCRO</name>
<organism evidence="2 3">
    <name type="scientific">Kocuria rosea subsp. polaris</name>
    <dbReference type="NCBI Taxonomy" id="136273"/>
    <lineage>
        <taxon>Bacteria</taxon>
        <taxon>Bacillati</taxon>
        <taxon>Actinomycetota</taxon>
        <taxon>Actinomycetes</taxon>
        <taxon>Micrococcales</taxon>
        <taxon>Micrococcaceae</taxon>
        <taxon>Kocuria</taxon>
    </lineage>
</organism>
<evidence type="ECO:0000313" key="2">
    <source>
        <dbReference type="EMBL" id="KUG56321.1"/>
    </source>
</evidence>
<reference evidence="3" key="1">
    <citation type="submission" date="2015-12" db="EMBL/GenBank/DDBJ databases">
        <authorList>
            <person name="Nair G.R."/>
            <person name="Kaur G."/>
            <person name="Mayilraj S."/>
        </authorList>
    </citation>
    <scope>NUCLEOTIDE SEQUENCE [LARGE SCALE GENOMIC DNA]</scope>
    <source>
        <strain evidence="3">CD08_4</strain>
    </source>
</reference>
<dbReference type="Pfam" id="PF26348">
    <property type="entry name" value="SRA_ScoMcrA"/>
    <property type="match status" value="1"/>
</dbReference>
<gene>
    <name evidence="2" type="ORF">AVL61_17095</name>
</gene>
<accession>A0A0W8I939</accession>
<dbReference type="EMBL" id="LQBK01000025">
    <property type="protein sequence ID" value="KUG56321.1"/>
    <property type="molecule type" value="Genomic_DNA"/>
</dbReference>
<sequence length="281" mass="31967">MFLFSDPAAGEQYGYKYDGWVTESETVFDYTGEGAENDQQMIRRNKTLRRSLNEGREVHLFLAEGYIPGTQTRTHRYVGQFETDPEAGWRYEPVPDRYGNPRKVIVFTLTRVGAAPAADPNADQHMAGRITGPLTITEVPAEQTRAEIVHRAETAAMETTRTERQLEDRLRDALYVDLRLAIQPAGSSTTLYTDVWDPDERELFEVKSSASRQSIRMAVGQLLDYRRYIDGDEPKCVVVVPEDPGEDLRQFVLGVGMDLMFWDEEKHLMRVSSHEGTPSRA</sequence>
<dbReference type="RefSeq" id="WP_058874557.1">
    <property type="nucleotide sequence ID" value="NZ_LQBK01000025.1"/>
</dbReference>
<dbReference type="InterPro" id="IPR058712">
    <property type="entry name" value="SRA_ScoMcrA"/>
</dbReference>
<dbReference type="OrthoDB" id="4939521at2"/>
<protein>
    <recommendedName>
        <fullName evidence="1">ScoMcrA-like SRA domain-containing protein</fullName>
    </recommendedName>
</protein>
<evidence type="ECO:0000313" key="3">
    <source>
        <dbReference type="Proteomes" id="UP000053512"/>
    </source>
</evidence>